<dbReference type="Proteomes" id="UP000559027">
    <property type="component" value="Unassembled WGS sequence"/>
</dbReference>
<comment type="caution">
    <text evidence="3">The sequence shown here is derived from an EMBL/GenBank/DDBJ whole genome shotgun (WGS) entry which is preliminary data.</text>
</comment>
<gene>
    <name evidence="3" type="ORF">D9756_001050</name>
</gene>
<protein>
    <recommendedName>
        <fullName evidence="2">NOL9 N-terminal domain-containing protein</fullName>
    </recommendedName>
</protein>
<evidence type="ECO:0000313" key="4">
    <source>
        <dbReference type="Proteomes" id="UP000559027"/>
    </source>
</evidence>
<dbReference type="AlphaFoldDB" id="A0A8H5LNB5"/>
<accession>A0A8H5LNB5</accession>
<feature type="compositionally biased region" description="Polar residues" evidence="1">
    <location>
        <begin position="105"/>
        <end position="126"/>
    </location>
</feature>
<dbReference type="Pfam" id="PF24419">
    <property type="entry name" value="Cupin_NOL9"/>
    <property type="match status" value="1"/>
</dbReference>
<keyword evidence="4" id="KW-1185">Reference proteome</keyword>
<feature type="region of interest" description="Disordered" evidence="1">
    <location>
        <begin position="62"/>
        <end position="140"/>
    </location>
</feature>
<dbReference type="EMBL" id="JAACJO010000001">
    <property type="protein sequence ID" value="KAF5363920.1"/>
    <property type="molecule type" value="Genomic_DNA"/>
</dbReference>
<dbReference type="InterPro" id="IPR057573">
    <property type="entry name" value="NOL9_N"/>
</dbReference>
<name>A0A8H5LNB5_9AGAR</name>
<evidence type="ECO:0000313" key="3">
    <source>
        <dbReference type="EMBL" id="KAF5363920.1"/>
    </source>
</evidence>
<evidence type="ECO:0000256" key="1">
    <source>
        <dbReference type="SAM" id="MobiDB-lite"/>
    </source>
</evidence>
<sequence length="364" mass="39754">MGNSIFIFVYFLIECPSPNFAPQPCTQLPLHVSIPTPGKCFNLISQRLLMISAVAARKAAQAAQQQQGQETSRPLPSVQAPQSPKRKSSSQRSEPPSKKQKRNVRQPTKPSVKSTPLPDVSQTQNDVIIIDSDNDEPESNARILSEESDVEILFAPQHRLEGRAWSPSTPMYDSSDEDAAIDTSGLIDMPSRVPPLRESSSGVILSTFSPLPGQNIFFLSMDDVRRLGPGFQEETKGTLVTLEEGDRMYLLGTCRLMVLRGSIAVNGTVLHPSSTRHNIFAPRSSPLPIIEYHGGDTKAVIDATCLPHSLESLFATKSTLVLLQELRTNVEGLGLVCRTFEGGYEPSGRIDGSVSAHSRSMVFT</sequence>
<proteinExistence type="predicted"/>
<organism evidence="3 4">
    <name type="scientific">Leucocoprinus leucothites</name>
    <dbReference type="NCBI Taxonomy" id="201217"/>
    <lineage>
        <taxon>Eukaryota</taxon>
        <taxon>Fungi</taxon>
        <taxon>Dikarya</taxon>
        <taxon>Basidiomycota</taxon>
        <taxon>Agaricomycotina</taxon>
        <taxon>Agaricomycetes</taxon>
        <taxon>Agaricomycetidae</taxon>
        <taxon>Agaricales</taxon>
        <taxon>Agaricineae</taxon>
        <taxon>Agaricaceae</taxon>
        <taxon>Leucocoprinus</taxon>
    </lineage>
</organism>
<feature type="domain" description="NOL9 N-terminal" evidence="2">
    <location>
        <begin position="234"/>
        <end position="287"/>
    </location>
</feature>
<evidence type="ECO:0000259" key="2">
    <source>
        <dbReference type="Pfam" id="PF24419"/>
    </source>
</evidence>
<reference evidence="3 4" key="1">
    <citation type="journal article" date="2020" name="ISME J.">
        <title>Uncovering the hidden diversity of litter-decomposition mechanisms in mushroom-forming fungi.</title>
        <authorList>
            <person name="Floudas D."/>
            <person name="Bentzer J."/>
            <person name="Ahren D."/>
            <person name="Johansson T."/>
            <person name="Persson P."/>
            <person name="Tunlid A."/>
        </authorList>
    </citation>
    <scope>NUCLEOTIDE SEQUENCE [LARGE SCALE GENOMIC DNA]</scope>
    <source>
        <strain evidence="3 4">CBS 146.42</strain>
    </source>
</reference>
<dbReference type="OrthoDB" id="2405412at2759"/>